<reference evidence="2" key="1">
    <citation type="submission" date="2016-10" db="EMBL/GenBank/DDBJ databases">
        <title>Sequence of Gallionella enrichment culture.</title>
        <authorList>
            <person name="Poehlein A."/>
            <person name="Muehling M."/>
            <person name="Daniel R."/>
        </authorList>
    </citation>
    <scope>NUCLEOTIDE SEQUENCE</scope>
</reference>
<gene>
    <name evidence="2" type="ORF">GALL_245280</name>
</gene>
<dbReference type="Pfam" id="PF11074">
    <property type="entry name" value="DUF2779"/>
    <property type="match status" value="1"/>
</dbReference>
<comment type="caution">
    <text evidence="2">The sequence shown here is derived from an EMBL/GenBank/DDBJ whole genome shotgun (WGS) entry which is preliminary data.</text>
</comment>
<dbReference type="EMBL" id="MLJW01000205">
    <property type="protein sequence ID" value="OIQ93568.1"/>
    <property type="molecule type" value="Genomic_DNA"/>
</dbReference>
<proteinExistence type="predicted"/>
<protein>
    <recommendedName>
        <fullName evidence="1">DUF2779 domain-containing protein</fullName>
    </recommendedName>
</protein>
<feature type="domain" description="DUF2779" evidence="1">
    <location>
        <begin position="290"/>
        <end position="413"/>
    </location>
</feature>
<evidence type="ECO:0000259" key="1">
    <source>
        <dbReference type="Pfam" id="PF11074"/>
    </source>
</evidence>
<sequence>MSHGLSKSRIISNRQCPKRLWLTANRPDLLDDTATKAAMETGNNLGVIARKLVPGGVLIDAEDLRAALRQTAQALAAKPRVPIFEATVQHAGVLVQADVLIPQGRRWRMVEVKSSASVKNYQVEDAAIQSWVFRQAGVPLCGEGIAHINTAFVYPGGDNYDGLLIEQHQSDAVAALQPQVPQWIDAAHKTLSLKRQPNIAAGAQCTDPFPCPFQDHCIPPQEGYPVHILPHGGKLAAQLQAEGYTDLRDVPEGRLSNPRHERVWAATRSGKPYINPSLRETLRALPYPRIYIDFETLNPAIPLWAGTRPYQQIPFQWSCHIQQTDGSVEHQAFLAEGHEDPRPEFIRTLLDAVGKTGPVLVWNQTFEKSRLKELAELYPQLATKIRKLIGRMVDLWPLAREHYYHPDMRGSWSIKDVLPTIAPDLAYDDLEVADGMMAQEVFRHILSPQIAENQRESKRRALLAYCERDTLAMVRVVGVFSINHGVLHAKSRGN</sequence>
<dbReference type="InterPro" id="IPR021301">
    <property type="entry name" value="DUF2779"/>
</dbReference>
<name>A0A1J5RBV4_9ZZZZ</name>
<dbReference type="AlphaFoldDB" id="A0A1J5RBV4"/>
<evidence type="ECO:0000313" key="2">
    <source>
        <dbReference type="EMBL" id="OIQ93568.1"/>
    </source>
</evidence>
<organism evidence="2">
    <name type="scientific">mine drainage metagenome</name>
    <dbReference type="NCBI Taxonomy" id="410659"/>
    <lineage>
        <taxon>unclassified sequences</taxon>
        <taxon>metagenomes</taxon>
        <taxon>ecological metagenomes</taxon>
    </lineage>
</organism>
<accession>A0A1J5RBV4</accession>